<dbReference type="SUPFAM" id="SSF57845">
    <property type="entry name" value="B-box zinc-binding domain"/>
    <property type="match status" value="1"/>
</dbReference>
<evidence type="ECO:0000256" key="3">
    <source>
        <dbReference type="ARBA" id="ARBA00022833"/>
    </source>
</evidence>
<protein>
    <recommendedName>
        <fullName evidence="5">RING-type domain-containing protein</fullName>
    </recommendedName>
</protein>
<keyword evidence="1" id="KW-0479">Metal-binding</keyword>
<dbReference type="Gene3D" id="3.30.160.60">
    <property type="entry name" value="Classic Zinc Finger"/>
    <property type="match status" value="1"/>
</dbReference>
<dbReference type="InterPro" id="IPR050143">
    <property type="entry name" value="TRIM/RBCC"/>
</dbReference>
<dbReference type="Pfam" id="PF13445">
    <property type="entry name" value="zf-RING_UBOX"/>
    <property type="match status" value="1"/>
</dbReference>
<keyword evidence="7" id="KW-1185">Reference proteome</keyword>
<reference evidence="6 7" key="1">
    <citation type="journal article" date="2018" name="Nat. Ecol. Evol.">
        <title>Shark genomes provide insights into elasmobranch evolution and the origin of vertebrates.</title>
        <authorList>
            <person name="Hara Y"/>
            <person name="Yamaguchi K"/>
            <person name="Onimaru K"/>
            <person name="Kadota M"/>
            <person name="Koyanagi M"/>
            <person name="Keeley SD"/>
            <person name="Tatsumi K"/>
            <person name="Tanaka K"/>
            <person name="Motone F"/>
            <person name="Kageyama Y"/>
            <person name="Nozu R"/>
            <person name="Adachi N"/>
            <person name="Nishimura O"/>
            <person name="Nakagawa R"/>
            <person name="Tanegashima C"/>
            <person name="Kiyatake I"/>
            <person name="Matsumoto R"/>
            <person name="Murakumo K"/>
            <person name="Nishida K"/>
            <person name="Terakita A"/>
            <person name="Kuratani S"/>
            <person name="Sato K"/>
            <person name="Hyodo S Kuraku.S."/>
        </authorList>
    </citation>
    <scope>NUCLEOTIDE SEQUENCE [LARGE SCALE GENOMIC DNA]</scope>
</reference>
<dbReference type="SUPFAM" id="SSF57850">
    <property type="entry name" value="RING/U-box"/>
    <property type="match status" value="1"/>
</dbReference>
<dbReference type="InterPro" id="IPR027370">
    <property type="entry name" value="Znf-RING_euk"/>
</dbReference>
<dbReference type="SMART" id="SM00184">
    <property type="entry name" value="RING"/>
    <property type="match status" value="1"/>
</dbReference>
<evidence type="ECO:0000259" key="5">
    <source>
        <dbReference type="PROSITE" id="PS50089"/>
    </source>
</evidence>
<keyword evidence="2 4" id="KW-0863">Zinc-finger</keyword>
<dbReference type="InterPro" id="IPR001841">
    <property type="entry name" value="Znf_RING"/>
</dbReference>
<dbReference type="PROSITE" id="PS50089">
    <property type="entry name" value="ZF_RING_2"/>
    <property type="match status" value="1"/>
</dbReference>
<accession>A0A401Q479</accession>
<name>A0A401Q479_SCYTO</name>
<keyword evidence="3" id="KW-0862">Zinc</keyword>
<evidence type="ECO:0000313" key="7">
    <source>
        <dbReference type="Proteomes" id="UP000288216"/>
    </source>
</evidence>
<proteinExistence type="predicted"/>
<dbReference type="Gene3D" id="3.30.40.10">
    <property type="entry name" value="Zinc/RING finger domain, C3HC4 (zinc finger)"/>
    <property type="match status" value="1"/>
</dbReference>
<dbReference type="STRING" id="75743.A0A401Q479"/>
<gene>
    <name evidence="6" type="ORF">scyTo_0018028</name>
</gene>
<evidence type="ECO:0000256" key="1">
    <source>
        <dbReference type="ARBA" id="ARBA00022723"/>
    </source>
</evidence>
<evidence type="ECO:0000256" key="2">
    <source>
        <dbReference type="ARBA" id="ARBA00022771"/>
    </source>
</evidence>
<comment type="caution">
    <text evidence="6">The sequence shown here is derived from an EMBL/GenBank/DDBJ whole genome shotgun (WGS) entry which is preliminary data.</text>
</comment>
<dbReference type="OrthoDB" id="6270329at2759"/>
<dbReference type="PANTHER" id="PTHR24103">
    <property type="entry name" value="E3 UBIQUITIN-PROTEIN LIGASE TRIM"/>
    <property type="match status" value="1"/>
</dbReference>
<organism evidence="6 7">
    <name type="scientific">Scyliorhinus torazame</name>
    <name type="common">Cloudy catshark</name>
    <name type="synonym">Catulus torazame</name>
    <dbReference type="NCBI Taxonomy" id="75743"/>
    <lineage>
        <taxon>Eukaryota</taxon>
        <taxon>Metazoa</taxon>
        <taxon>Chordata</taxon>
        <taxon>Craniata</taxon>
        <taxon>Vertebrata</taxon>
        <taxon>Chondrichthyes</taxon>
        <taxon>Elasmobranchii</taxon>
        <taxon>Galeomorphii</taxon>
        <taxon>Galeoidea</taxon>
        <taxon>Carcharhiniformes</taxon>
        <taxon>Scyliorhinidae</taxon>
        <taxon>Scyliorhinus</taxon>
    </lineage>
</organism>
<dbReference type="Proteomes" id="UP000288216">
    <property type="component" value="Unassembled WGS sequence"/>
</dbReference>
<sequence>MACDEEISKLKEQITCALCGQLFKDPVTMGCGHTSCKDCLAKLVISKDGKVTCPTCSTECSPVDIVDNELAAKLVETLKKILELKPDEGDECQKHNLPYTVFCLDDMKLMCDKMAKEHPDCRTVPIKEAADRFKNQGDKVRDKIENAFEALKKYLDREESAIIQQVEAQEEIFLQQLEDGSSETGGNPVTIEHLIADIKNTLSKDDIPLLKVRASAALFPIITLLNIKNLSV</sequence>
<evidence type="ECO:0000256" key="4">
    <source>
        <dbReference type="PROSITE-ProRule" id="PRU00175"/>
    </source>
</evidence>
<evidence type="ECO:0000313" key="6">
    <source>
        <dbReference type="EMBL" id="GCB80164.1"/>
    </source>
</evidence>
<dbReference type="InterPro" id="IPR013083">
    <property type="entry name" value="Znf_RING/FYVE/PHD"/>
</dbReference>
<dbReference type="AlphaFoldDB" id="A0A401Q479"/>
<dbReference type="GO" id="GO:0008270">
    <property type="term" value="F:zinc ion binding"/>
    <property type="evidence" value="ECO:0007669"/>
    <property type="project" value="UniProtKB-KW"/>
</dbReference>
<dbReference type="EMBL" id="BFAA01012195">
    <property type="protein sequence ID" value="GCB80164.1"/>
    <property type="molecule type" value="Genomic_DNA"/>
</dbReference>
<feature type="domain" description="RING-type" evidence="5">
    <location>
        <begin position="16"/>
        <end position="57"/>
    </location>
</feature>